<dbReference type="Proteomes" id="UP000652567">
    <property type="component" value="Unassembled WGS sequence"/>
</dbReference>
<name>A0A928UZM0_9GAMM</name>
<dbReference type="GO" id="GO:0016787">
    <property type="term" value="F:hydrolase activity"/>
    <property type="evidence" value="ECO:0007669"/>
    <property type="project" value="UniProtKB-KW"/>
</dbReference>
<dbReference type="Pfam" id="PF12146">
    <property type="entry name" value="Hydrolase_4"/>
    <property type="match status" value="1"/>
</dbReference>
<evidence type="ECO:0000313" key="2">
    <source>
        <dbReference type="EMBL" id="MBE8716131.1"/>
    </source>
</evidence>
<feature type="domain" description="Serine aminopeptidase S33" evidence="1">
    <location>
        <begin position="74"/>
        <end position="306"/>
    </location>
</feature>
<dbReference type="PANTHER" id="PTHR11614">
    <property type="entry name" value="PHOSPHOLIPASE-RELATED"/>
    <property type="match status" value="1"/>
</dbReference>
<proteinExistence type="predicted"/>
<keyword evidence="3" id="KW-1185">Reference proteome</keyword>
<dbReference type="InterPro" id="IPR022742">
    <property type="entry name" value="Hydrolase_4"/>
</dbReference>
<organism evidence="2 3">
    <name type="scientific">Cellvibrio polysaccharolyticus</name>
    <dbReference type="NCBI Taxonomy" id="2082724"/>
    <lineage>
        <taxon>Bacteria</taxon>
        <taxon>Pseudomonadati</taxon>
        <taxon>Pseudomonadota</taxon>
        <taxon>Gammaproteobacteria</taxon>
        <taxon>Cellvibrionales</taxon>
        <taxon>Cellvibrionaceae</taxon>
        <taxon>Cellvibrio</taxon>
    </lineage>
</organism>
<keyword evidence="2" id="KW-0378">Hydrolase</keyword>
<dbReference type="SUPFAM" id="SSF53474">
    <property type="entry name" value="alpha/beta-Hydrolases"/>
    <property type="match status" value="1"/>
</dbReference>
<protein>
    <submittedName>
        <fullName evidence="2">Alpha/beta hydrolase</fullName>
    </submittedName>
</protein>
<gene>
    <name evidence="2" type="ORF">C4F51_02905</name>
</gene>
<dbReference type="Gene3D" id="3.40.50.1820">
    <property type="entry name" value="alpha/beta hydrolase"/>
    <property type="match status" value="1"/>
</dbReference>
<dbReference type="InterPro" id="IPR029058">
    <property type="entry name" value="AB_hydrolase_fold"/>
</dbReference>
<dbReference type="RefSeq" id="WP_193906991.1">
    <property type="nucleotide sequence ID" value="NZ_PRDL01000001.1"/>
</dbReference>
<dbReference type="InterPro" id="IPR051044">
    <property type="entry name" value="MAG_DAG_Lipase"/>
</dbReference>
<reference evidence="2" key="1">
    <citation type="submission" date="2018-07" db="EMBL/GenBank/DDBJ databases">
        <title>Genome assembly of strain Ka43.</title>
        <authorList>
            <person name="Kukolya J."/>
            <person name="Nagy I."/>
            <person name="Horvath B."/>
            <person name="Toth A."/>
        </authorList>
    </citation>
    <scope>NUCLEOTIDE SEQUENCE</scope>
    <source>
        <strain evidence="2">KB43</strain>
    </source>
</reference>
<evidence type="ECO:0000259" key="1">
    <source>
        <dbReference type="Pfam" id="PF12146"/>
    </source>
</evidence>
<evidence type="ECO:0000313" key="3">
    <source>
        <dbReference type="Proteomes" id="UP000652567"/>
    </source>
</evidence>
<comment type="caution">
    <text evidence="2">The sequence shown here is derived from an EMBL/GenBank/DDBJ whole genome shotgun (WGS) entry which is preliminary data.</text>
</comment>
<dbReference type="EMBL" id="PRDL01000001">
    <property type="protein sequence ID" value="MBE8716131.1"/>
    <property type="molecule type" value="Genomic_DNA"/>
</dbReference>
<dbReference type="AlphaFoldDB" id="A0A928UZM0"/>
<sequence>MMLTPAQLTRLAEDMPLLQFDIQADEQWARSALPHDYLAAYGLDFQAHFPGLRHAFGAVESGGFRIATHYWLPQNPRGTLVVIHGYYDHVGIFGHAIRFALEHDLAVVTFDLPGHGLSSGEQAAIDSFDQYGDVLRDILSRVRHLLPVPFFGFGQSTGGSVLLNYQWRFGDNADNVSLEKTVLCAPLILPCGWQLGRFAFYLARPFLRRLARGTSNSSHDPAFTRFIQSGDPLQSRYLSLKWVGAMALWHDSVRCARLLDKSILVIQGTGDKTVDWRYNLEQIRQKIPSAQIHLIPDAGHQLINESPEYRNQVLAEMERWLAP</sequence>
<accession>A0A928UZM0</accession>